<dbReference type="PROSITE" id="PS51257">
    <property type="entry name" value="PROKAR_LIPOPROTEIN"/>
    <property type="match status" value="1"/>
</dbReference>
<evidence type="ECO:0000313" key="4">
    <source>
        <dbReference type="Proteomes" id="UP000541352"/>
    </source>
</evidence>
<dbReference type="RefSeq" id="WP_183973027.1">
    <property type="nucleotide sequence ID" value="NZ_JACIBY010000003.1"/>
</dbReference>
<dbReference type="AlphaFoldDB" id="A0A7W5ZJY7"/>
<feature type="chain" id="PRO_5030561812" description="DUF306 domain-containing protein" evidence="1">
    <location>
        <begin position="20"/>
        <end position="183"/>
    </location>
</feature>
<dbReference type="InterPro" id="IPR005184">
    <property type="entry name" value="DUF306_Meta_HslJ"/>
</dbReference>
<protein>
    <recommendedName>
        <fullName evidence="2">DUF306 domain-containing protein</fullName>
    </recommendedName>
</protein>
<evidence type="ECO:0000313" key="3">
    <source>
        <dbReference type="EMBL" id="MBB3838015.1"/>
    </source>
</evidence>
<name>A0A7W5ZJY7_9BACT</name>
<dbReference type="Proteomes" id="UP000541352">
    <property type="component" value="Unassembled WGS sequence"/>
</dbReference>
<keyword evidence="1" id="KW-0732">Signal</keyword>
<dbReference type="EMBL" id="JACIBY010000003">
    <property type="protein sequence ID" value="MBB3838015.1"/>
    <property type="molecule type" value="Genomic_DNA"/>
</dbReference>
<organism evidence="3 4">
    <name type="scientific">Runella defluvii</name>
    <dbReference type="NCBI Taxonomy" id="370973"/>
    <lineage>
        <taxon>Bacteria</taxon>
        <taxon>Pseudomonadati</taxon>
        <taxon>Bacteroidota</taxon>
        <taxon>Cytophagia</taxon>
        <taxon>Cytophagales</taxon>
        <taxon>Spirosomataceae</taxon>
        <taxon>Runella</taxon>
    </lineage>
</organism>
<accession>A0A7W5ZJY7</accession>
<proteinExistence type="predicted"/>
<dbReference type="Pfam" id="PF03724">
    <property type="entry name" value="META"/>
    <property type="match status" value="1"/>
</dbReference>
<sequence>MKKTMIALMVGCLVAVLGACESQNVDQQAQKLENNELAGTWVLKSILLGDMIDLPCGIPNEGKFEPITLELTTTRDETGAVLLLNGRSSVNQYSGSYALESYDETTKTGKLKMSPIGSTKMGGSPELMQCESRYFLLLGQAVDYQLSTINGKQQLELGVLSTQKSVAPIGGKGNFLIFEKQSK</sequence>
<keyword evidence="4" id="KW-1185">Reference proteome</keyword>
<comment type="caution">
    <text evidence="3">The sequence shown here is derived from an EMBL/GenBank/DDBJ whole genome shotgun (WGS) entry which is preliminary data.</text>
</comment>
<feature type="signal peptide" evidence="1">
    <location>
        <begin position="1"/>
        <end position="19"/>
    </location>
</feature>
<evidence type="ECO:0000259" key="2">
    <source>
        <dbReference type="Pfam" id="PF03724"/>
    </source>
</evidence>
<dbReference type="InterPro" id="IPR038670">
    <property type="entry name" value="HslJ-like_sf"/>
</dbReference>
<gene>
    <name evidence="3" type="ORF">FHS57_002012</name>
</gene>
<feature type="domain" description="DUF306" evidence="2">
    <location>
        <begin position="63"/>
        <end position="148"/>
    </location>
</feature>
<evidence type="ECO:0000256" key="1">
    <source>
        <dbReference type="SAM" id="SignalP"/>
    </source>
</evidence>
<reference evidence="3 4" key="1">
    <citation type="submission" date="2020-08" db="EMBL/GenBank/DDBJ databases">
        <title>Genomic Encyclopedia of Type Strains, Phase IV (KMG-IV): sequencing the most valuable type-strain genomes for metagenomic binning, comparative biology and taxonomic classification.</title>
        <authorList>
            <person name="Goeker M."/>
        </authorList>
    </citation>
    <scope>NUCLEOTIDE SEQUENCE [LARGE SCALE GENOMIC DNA]</scope>
    <source>
        <strain evidence="3 4">DSM 17976</strain>
    </source>
</reference>
<dbReference type="Gene3D" id="2.40.128.270">
    <property type="match status" value="1"/>
</dbReference>